<feature type="domain" description="C2H2-type" evidence="19">
    <location>
        <begin position="256"/>
        <end position="283"/>
    </location>
</feature>
<evidence type="ECO:0000256" key="1">
    <source>
        <dbReference type="ARBA" id="ARBA00004123"/>
    </source>
</evidence>
<dbReference type="InterPro" id="IPR051727">
    <property type="entry name" value="DnaJ_C3_Co-chaperones"/>
</dbReference>
<dbReference type="SUPFAM" id="SSF57716">
    <property type="entry name" value="Glucocorticoid receptor-like (DNA-binding domain)"/>
    <property type="match status" value="1"/>
</dbReference>
<keyword evidence="11" id="KW-0805">Transcription regulation</keyword>
<evidence type="ECO:0000256" key="9">
    <source>
        <dbReference type="ARBA" id="ARBA00022824"/>
    </source>
</evidence>
<evidence type="ECO:0000256" key="6">
    <source>
        <dbReference type="ARBA" id="ARBA00022737"/>
    </source>
</evidence>
<dbReference type="PANTHER" id="PTHR44140">
    <property type="entry name" value="LD25575P"/>
    <property type="match status" value="1"/>
</dbReference>
<dbReference type="Gene3D" id="1.10.287.110">
    <property type="entry name" value="DnaJ domain"/>
    <property type="match status" value="1"/>
</dbReference>
<evidence type="ECO:0000256" key="10">
    <source>
        <dbReference type="ARBA" id="ARBA00022833"/>
    </source>
</evidence>
<evidence type="ECO:0000313" key="21">
    <source>
        <dbReference type="EMBL" id="KAI8044284.1"/>
    </source>
</evidence>
<dbReference type="AlphaFoldDB" id="A0A9Q0BUH7"/>
<keyword evidence="7 14" id="KW-0863">Zinc-finger</keyword>
<feature type="repeat" description="TPR" evidence="15">
    <location>
        <begin position="639"/>
        <end position="672"/>
    </location>
</feature>
<dbReference type="FunFam" id="1.25.40.10:FF:000659">
    <property type="entry name" value="AGAP002752-PA-like protein"/>
    <property type="match status" value="1"/>
</dbReference>
<dbReference type="InterPro" id="IPR001623">
    <property type="entry name" value="DnaJ_domain"/>
</dbReference>
<dbReference type="PROSITE" id="PS50005">
    <property type="entry name" value="TPR"/>
    <property type="match status" value="5"/>
</dbReference>
<dbReference type="GO" id="GO:0008270">
    <property type="term" value="F:zinc ion binding"/>
    <property type="evidence" value="ECO:0007669"/>
    <property type="project" value="UniProtKB-UniRule"/>
</dbReference>
<keyword evidence="10 16" id="KW-0862">Zinc</keyword>
<feature type="domain" description="C2H2-type" evidence="19">
    <location>
        <begin position="379"/>
        <end position="406"/>
    </location>
</feature>
<evidence type="ECO:0000256" key="15">
    <source>
        <dbReference type="PROSITE-ProRule" id="PRU00339"/>
    </source>
</evidence>
<dbReference type="FunFam" id="1.10.287.110:FF:000015">
    <property type="entry name" value="dnaJ homolog subfamily C member 3"/>
    <property type="match status" value="1"/>
</dbReference>
<dbReference type="InterPro" id="IPR013105">
    <property type="entry name" value="TPR_2"/>
</dbReference>
<dbReference type="Pfam" id="PF13181">
    <property type="entry name" value="TPR_8"/>
    <property type="match status" value="2"/>
</dbReference>
<feature type="domain" description="C2H2-type" evidence="19">
    <location>
        <begin position="544"/>
        <end position="572"/>
    </location>
</feature>
<dbReference type="PROSITE" id="PS50293">
    <property type="entry name" value="TPR_REGION"/>
    <property type="match status" value="1"/>
</dbReference>
<evidence type="ECO:0000256" key="16">
    <source>
        <dbReference type="PROSITE-ProRule" id="PRU01263"/>
    </source>
</evidence>
<dbReference type="PROSITE" id="PS50157">
    <property type="entry name" value="ZINC_FINGER_C2H2_2"/>
    <property type="match status" value="11"/>
</dbReference>
<dbReference type="GO" id="GO:0005783">
    <property type="term" value="C:endoplasmic reticulum"/>
    <property type="evidence" value="ECO:0007669"/>
    <property type="project" value="UniProtKB-SubCell"/>
</dbReference>
<evidence type="ECO:0000256" key="7">
    <source>
        <dbReference type="ARBA" id="ARBA00022771"/>
    </source>
</evidence>
<evidence type="ECO:0000259" key="18">
    <source>
        <dbReference type="PROSITE" id="PS50076"/>
    </source>
</evidence>
<dbReference type="SMART" id="SM00868">
    <property type="entry name" value="zf-AD"/>
    <property type="match status" value="1"/>
</dbReference>
<dbReference type="FunFam" id="3.30.160.60:FF:000193">
    <property type="entry name" value="Zinc finger protein 300"/>
    <property type="match status" value="1"/>
</dbReference>
<reference evidence="21" key="1">
    <citation type="journal article" date="2023" name="Genome Biol. Evol.">
        <title>Long-read-based Genome Assembly of Drosophila gunungcola Reveals Fewer Chemosensory Genes in Flower-breeding Species.</title>
        <authorList>
            <person name="Negi A."/>
            <person name="Liao B.Y."/>
            <person name="Yeh S.D."/>
        </authorList>
    </citation>
    <scope>NUCLEOTIDE SEQUENCE</scope>
    <source>
        <strain evidence="21">Sukarami</strain>
    </source>
</reference>
<keyword evidence="9" id="KW-0256">Endoplasmic reticulum</keyword>
<feature type="repeat" description="TPR" evidence="15">
    <location>
        <begin position="707"/>
        <end position="740"/>
    </location>
</feature>
<feature type="domain" description="C2H2-type" evidence="19">
    <location>
        <begin position="284"/>
        <end position="313"/>
    </location>
</feature>
<sequence>METCRTCAISMFVCDFENGSNNSHFLDLHNPNCWPSEMAQIRLQFVNWNLKISPNDGLPQKICSDCFTKFCSINAFRVACQEAQLKLSNIYDKIDASSLEEEHQEDLDQAEEQRGTETTKPTTTVSAETQPNTATDPTEIFVDAVDIEEEEVEQPPEESASPELTISYACKFCLRPQERYQLQQLLLEHINASHDSEQPYNCPECEACFQDAASRTVHLKNSHVEKQHACEVCGKKYGDRHNLRHHVEKYHSETDFECGLCEKRFYTRKSLNYHMKWHNPDRQFKCRHSGCERLFISQRHLMCHEATHTGTSSRKSEHCGFCGKTFIHLKTLRWHIFRQHGGEKPYKCANCTEVFASYAEKRIHMLERHRENLTAIERSECMLCRQPFSSEQDLIHHMSVEHLQRPGAPVIANNKRVLQQKRERQYSGLFQCGSCTQRFNMKSALERHVAVHSEKDRPHACPQCSKRFKRAQDMKWHIKTHEKEKKNVCDVCGKAFALKYVLKQHRLSHEVLEKNFKCNVCGRAYLFEKSLRLHQRVHTGKTYYKCDVCQERFVTHVKLKTHMQKSHASQPHSDLDKNDLINIVSWNHLSTRRPIIMALPLSDLLMVGGGEKKLAACLLLLLLELFLEGAESAASPADIENHLELGKELLARGQLSDALTHYHAAVEGDANNYLTLFKRGTVYLALGKTRFAVQDFSRVLELKPDFTAARIQRGVVHMKSGEYEQAILDFEQVLQEEPNNGLVLEHYSRLAPAQEQWQLVQQLIGHKDHQNAISMITQLLEISPWAVPFRQARSDAYIAVNDPLSAISDLRQVNRLTQDSTEGHYNIAQLLYTIGHATNALKEIRECLKFDPEHKLCFPFYKKLRKVEKQLVNAEQAREEKQFAECISAGEAVLRNEPEETMIRYEGHKVLCNCYTNDEQFGKALQQCKEALDIMKDAQVYCDRAEALLGSEMYDDAIHSYQAALDLDESNNRAKEGIQRAKKLQKQSERRDYYKILGVKRNANKQEIVKAYRKAAQKWHPDNFRDEEKKVAEKKFIDIAAAKEVLTDPEKRRQFDNGEDPLDPEANQRGGFHGEHPFGHFQHGSPFQFKFHFN</sequence>
<dbReference type="GO" id="GO:0051087">
    <property type="term" value="F:protein-folding chaperone binding"/>
    <property type="evidence" value="ECO:0007669"/>
    <property type="project" value="TreeGrafter"/>
</dbReference>
<gene>
    <name evidence="21" type="ORF">M5D96_000435</name>
</gene>
<dbReference type="InterPro" id="IPR036869">
    <property type="entry name" value="J_dom_sf"/>
</dbReference>
<dbReference type="Pfam" id="PF00096">
    <property type="entry name" value="zf-C2H2"/>
    <property type="match status" value="3"/>
</dbReference>
<feature type="binding site" evidence="16">
    <location>
        <position position="4"/>
    </location>
    <ligand>
        <name>Zn(2+)</name>
        <dbReference type="ChEBI" id="CHEBI:29105"/>
    </ligand>
</feature>
<dbReference type="Pfam" id="PF07719">
    <property type="entry name" value="TPR_2"/>
    <property type="match status" value="1"/>
</dbReference>
<feature type="domain" description="C2H2-type" evidence="19">
    <location>
        <begin position="487"/>
        <end position="514"/>
    </location>
</feature>
<dbReference type="GO" id="GO:0034975">
    <property type="term" value="P:protein folding in endoplasmic reticulum"/>
    <property type="evidence" value="ECO:0007669"/>
    <property type="project" value="TreeGrafter"/>
</dbReference>
<feature type="repeat" description="TPR" evidence="15">
    <location>
        <begin position="938"/>
        <end position="971"/>
    </location>
</feature>
<feature type="region of interest" description="Disordered" evidence="17">
    <location>
        <begin position="1048"/>
        <end position="1079"/>
    </location>
</feature>
<feature type="domain" description="J" evidence="18">
    <location>
        <begin position="992"/>
        <end position="1059"/>
    </location>
</feature>
<feature type="binding site" evidence="16">
    <location>
        <position position="63"/>
    </location>
    <ligand>
        <name>Zn(2+)</name>
        <dbReference type="ChEBI" id="CHEBI:29105"/>
    </ligand>
</feature>
<evidence type="ECO:0000313" key="22">
    <source>
        <dbReference type="Proteomes" id="UP001059596"/>
    </source>
</evidence>
<keyword evidence="5" id="KW-0732">Signal</keyword>
<dbReference type="Proteomes" id="UP001059596">
    <property type="component" value="Chromosome 3R"/>
</dbReference>
<dbReference type="InterPro" id="IPR013087">
    <property type="entry name" value="Znf_C2H2_type"/>
</dbReference>
<dbReference type="InterPro" id="IPR012934">
    <property type="entry name" value="Znf_AD"/>
</dbReference>
<dbReference type="SMART" id="SM00355">
    <property type="entry name" value="ZnF_C2H2"/>
    <property type="match status" value="13"/>
</dbReference>
<dbReference type="GO" id="GO:0051787">
    <property type="term" value="F:misfolded protein binding"/>
    <property type="evidence" value="ECO:0007669"/>
    <property type="project" value="TreeGrafter"/>
</dbReference>
<dbReference type="EMBL" id="JAMKOV010000001">
    <property type="protein sequence ID" value="KAI8044284.1"/>
    <property type="molecule type" value="Genomic_DNA"/>
</dbReference>
<comment type="similarity">
    <text evidence="3">Belongs to the krueppel C2H2-type zinc-finger protein family.</text>
</comment>
<dbReference type="PROSITE" id="PS00028">
    <property type="entry name" value="ZINC_FINGER_C2H2_1"/>
    <property type="match status" value="12"/>
</dbReference>
<keyword evidence="6" id="KW-0677">Repeat</keyword>
<dbReference type="InterPro" id="IPR011990">
    <property type="entry name" value="TPR-like_helical_dom_sf"/>
</dbReference>
<proteinExistence type="inferred from homology"/>
<comment type="caution">
    <text evidence="21">The sequence shown here is derived from an EMBL/GenBank/DDBJ whole genome shotgun (WGS) entry which is preliminary data.</text>
</comment>
<evidence type="ECO:0000256" key="13">
    <source>
        <dbReference type="ARBA" id="ARBA00023242"/>
    </source>
</evidence>
<feature type="domain" description="C2H2-type" evidence="19">
    <location>
        <begin position="228"/>
        <end position="256"/>
    </location>
</feature>
<feature type="domain" description="C2H2-type" evidence="19">
    <location>
        <begin position="459"/>
        <end position="486"/>
    </location>
</feature>
<evidence type="ECO:0000256" key="2">
    <source>
        <dbReference type="ARBA" id="ARBA00004240"/>
    </source>
</evidence>
<feature type="compositionally biased region" description="Polar residues" evidence="17">
    <location>
        <begin position="118"/>
        <end position="136"/>
    </location>
</feature>
<evidence type="ECO:0000256" key="11">
    <source>
        <dbReference type="ARBA" id="ARBA00023015"/>
    </source>
</evidence>
<dbReference type="SUPFAM" id="SSF48452">
    <property type="entry name" value="TPR-like"/>
    <property type="match status" value="1"/>
</dbReference>
<evidence type="ECO:0000259" key="19">
    <source>
        <dbReference type="PROSITE" id="PS50157"/>
    </source>
</evidence>
<evidence type="ECO:0000256" key="12">
    <source>
        <dbReference type="ARBA" id="ARBA00023163"/>
    </source>
</evidence>
<evidence type="ECO:0000256" key="5">
    <source>
        <dbReference type="ARBA" id="ARBA00022729"/>
    </source>
</evidence>
<dbReference type="InterPro" id="IPR036236">
    <property type="entry name" value="Znf_C2H2_sf"/>
</dbReference>
<evidence type="ECO:0000259" key="20">
    <source>
        <dbReference type="PROSITE" id="PS51915"/>
    </source>
</evidence>
<feature type="region of interest" description="Disordered" evidence="17">
    <location>
        <begin position="98"/>
        <end position="138"/>
    </location>
</feature>
<dbReference type="Pfam" id="PF00226">
    <property type="entry name" value="DnaJ"/>
    <property type="match status" value="1"/>
</dbReference>
<keyword evidence="13" id="KW-0539">Nucleus</keyword>
<evidence type="ECO:0000256" key="4">
    <source>
        <dbReference type="ARBA" id="ARBA00022723"/>
    </source>
</evidence>
<keyword evidence="4 16" id="KW-0479">Metal-binding</keyword>
<feature type="domain" description="C2H2-type" evidence="19">
    <location>
        <begin position="200"/>
        <end position="228"/>
    </location>
</feature>
<dbReference type="FunFam" id="3.30.160.60:FF:000100">
    <property type="entry name" value="Zinc finger 45-like"/>
    <property type="match status" value="1"/>
</dbReference>
<dbReference type="InterPro" id="IPR019734">
    <property type="entry name" value="TPR_rpt"/>
</dbReference>
<feature type="domain" description="ZAD" evidence="20">
    <location>
        <begin position="2"/>
        <end position="90"/>
    </location>
</feature>
<keyword evidence="8 15" id="KW-0802">TPR repeat</keyword>
<dbReference type="SMART" id="SM00271">
    <property type="entry name" value="DnaJ"/>
    <property type="match status" value="1"/>
</dbReference>
<feature type="compositionally biased region" description="Acidic residues" evidence="17">
    <location>
        <begin position="98"/>
        <end position="110"/>
    </location>
</feature>
<evidence type="ECO:0000256" key="8">
    <source>
        <dbReference type="ARBA" id="ARBA00022803"/>
    </source>
</evidence>
<dbReference type="CDD" id="cd06257">
    <property type="entry name" value="DnaJ"/>
    <property type="match status" value="1"/>
</dbReference>
<dbReference type="Pfam" id="PF07776">
    <property type="entry name" value="zf-AD"/>
    <property type="match status" value="1"/>
</dbReference>
<feature type="repeat" description="TPR" evidence="15">
    <location>
        <begin position="673"/>
        <end position="706"/>
    </location>
</feature>
<keyword evidence="22" id="KW-1185">Reference proteome</keyword>
<dbReference type="PROSITE" id="PS51915">
    <property type="entry name" value="ZAD"/>
    <property type="match status" value="1"/>
</dbReference>
<protein>
    <submittedName>
        <fullName evidence="21">Uncharacterized protein</fullName>
    </submittedName>
</protein>
<dbReference type="PANTHER" id="PTHR44140:SF2">
    <property type="entry name" value="LD25575P"/>
    <property type="match status" value="1"/>
</dbReference>
<evidence type="ECO:0000256" key="3">
    <source>
        <dbReference type="ARBA" id="ARBA00006991"/>
    </source>
</evidence>
<dbReference type="PROSITE" id="PS50076">
    <property type="entry name" value="DNAJ_2"/>
    <property type="match status" value="1"/>
</dbReference>
<accession>A0A9Q0BUH7</accession>
<feature type="domain" description="C2H2-type" evidence="19">
    <location>
        <begin position="430"/>
        <end position="457"/>
    </location>
</feature>
<comment type="subcellular location">
    <subcellularLocation>
        <location evidence="2">Endoplasmic reticulum</location>
    </subcellularLocation>
    <subcellularLocation>
        <location evidence="1">Nucleus</location>
    </subcellularLocation>
</comment>
<evidence type="ECO:0000256" key="17">
    <source>
        <dbReference type="SAM" id="MobiDB-lite"/>
    </source>
</evidence>
<dbReference type="SUPFAM" id="SSF57667">
    <property type="entry name" value="beta-beta-alpha zinc fingers"/>
    <property type="match status" value="7"/>
</dbReference>
<feature type="domain" description="C2H2-type" evidence="19">
    <location>
        <begin position="317"/>
        <end position="345"/>
    </location>
</feature>
<dbReference type="Gene3D" id="1.25.40.10">
    <property type="entry name" value="Tetratricopeptide repeat domain"/>
    <property type="match status" value="1"/>
</dbReference>
<feature type="binding site" evidence="16">
    <location>
        <position position="7"/>
    </location>
    <ligand>
        <name>Zn(2+)</name>
        <dbReference type="ChEBI" id="CHEBI:29105"/>
    </ligand>
</feature>
<feature type="binding site" evidence="16">
    <location>
        <position position="66"/>
    </location>
    <ligand>
        <name>Zn(2+)</name>
        <dbReference type="ChEBI" id="CHEBI:29105"/>
    </ligand>
</feature>
<keyword evidence="12" id="KW-0804">Transcription</keyword>
<dbReference type="PRINTS" id="PR00625">
    <property type="entry name" value="JDOMAIN"/>
</dbReference>
<feature type="domain" description="C2H2-type" evidence="19">
    <location>
        <begin position="516"/>
        <end position="543"/>
    </location>
</feature>
<evidence type="ECO:0000256" key="14">
    <source>
        <dbReference type="PROSITE-ProRule" id="PRU00042"/>
    </source>
</evidence>
<dbReference type="Gene3D" id="3.30.160.60">
    <property type="entry name" value="Classic Zinc Finger"/>
    <property type="match status" value="8"/>
</dbReference>
<dbReference type="SMART" id="SM00028">
    <property type="entry name" value="TPR"/>
    <property type="match status" value="5"/>
</dbReference>
<feature type="repeat" description="TPR" evidence="15">
    <location>
        <begin position="821"/>
        <end position="854"/>
    </location>
</feature>
<dbReference type="SUPFAM" id="SSF46565">
    <property type="entry name" value="Chaperone J-domain"/>
    <property type="match status" value="1"/>
</dbReference>
<organism evidence="21 22">
    <name type="scientific">Drosophila gunungcola</name>
    <name type="common">fruit fly</name>
    <dbReference type="NCBI Taxonomy" id="103775"/>
    <lineage>
        <taxon>Eukaryota</taxon>
        <taxon>Metazoa</taxon>
        <taxon>Ecdysozoa</taxon>
        <taxon>Arthropoda</taxon>
        <taxon>Hexapoda</taxon>
        <taxon>Insecta</taxon>
        <taxon>Pterygota</taxon>
        <taxon>Neoptera</taxon>
        <taxon>Endopterygota</taxon>
        <taxon>Diptera</taxon>
        <taxon>Brachycera</taxon>
        <taxon>Muscomorpha</taxon>
        <taxon>Ephydroidea</taxon>
        <taxon>Drosophilidae</taxon>
        <taxon>Drosophila</taxon>
        <taxon>Sophophora</taxon>
    </lineage>
</organism>
<dbReference type="GO" id="GO:0005634">
    <property type="term" value="C:nucleus"/>
    <property type="evidence" value="ECO:0007669"/>
    <property type="project" value="UniProtKB-SubCell"/>
</dbReference>
<name>A0A9Q0BUH7_9MUSC</name>